<evidence type="ECO:0008006" key="5">
    <source>
        <dbReference type="Google" id="ProtNLM"/>
    </source>
</evidence>
<sequence>MRSVLLAVVVALCAVLTPAVSTVSIGAPPPKSKTSAPKEEAPREEREPSRLRLLVASVDRTSKVAGPTFFTVFTPRAVPGVLVLVSSAEPIVVWRTPPALQVFRN</sequence>
<organism evidence="3 4">
    <name type="scientific">Lentzea flaviverrucosa</name>
    <dbReference type="NCBI Taxonomy" id="200379"/>
    <lineage>
        <taxon>Bacteria</taxon>
        <taxon>Bacillati</taxon>
        <taxon>Actinomycetota</taxon>
        <taxon>Actinomycetes</taxon>
        <taxon>Pseudonocardiales</taxon>
        <taxon>Pseudonocardiaceae</taxon>
        <taxon>Lentzea</taxon>
    </lineage>
</organism>
<feature type="region of interest" description="Disordered" evidence="1">
    <location>
        <begin position="25"/>
        <end position="48"/>
    </location>
</feature>
<evidence type="ECO:0000256" key="2">
    <source>
        <dbReference type="SAM" id="SignalP"/>
    </source>
</evidence>
<feature type="signal peptide" evidence="2">
    <location>
        <begin position="1"/>
        <end position="21"/>
    </location>
</feature>
<gene>
    <name evidence="3" type="ORF">SAMN05216195_10986</name>
</gene>
<dbReference type="OrthoDB" id="3700440at2"/>
<dbReference type="EMBL" id="FOFT01000009">
    <property type="protein sequence ID" value="SES11959.1"/>
    <property type="molecule type" value="Genomic_DNA"/>
</dbReference>
<evidence type="ECO:0000313" key="3">
    <source>
        <dbReference type="EMBL" id="SES11959.1"/>
    </source>
</evidence>
<protein>
    <recommendedName>
        <fullName evidence="5">Secreted protein</fullName>
    </recommendedName>
</protein>
<name>A0A1H9URJ3_9PSEU</name>
<evidence type="ECO:0000256" key="1">
    <source>
        <dbReference type="SAM" id="MobiDB-lite"/>
    </source>
</evidence>
<evidence type="ECO:0000313" key="4">
    <source>
        <dbReference type="Proteomes" id="UP000199028"/>
    </source>
</evidence>
<keyword evidence="2" id="KW-0732">Signal</keyword>
<feature type="chain" id="PRO_5038686635" description="Secreted protein" evidence="2">
    <location>
        <begin position="22"/>
        <end position="105"/>
    </location>
</feature>
<accession>A0A1H9URJ3</accession>
<dbReference type="AlphaFoldDB" id="A0A1H9URJ3"/>
<proteinExistence type="predicted"/>
<reference evidence="4" key="1">
    <citation type="submission" date="2016-10" db="EMBL/GenBank/DDBJ databases">
        <authorList>
            <person name="Varghese N."/>
            <person name="Submissions S."/>
        </authorList>
    </citation>
    <scope>NUCLEOTIDE SEQUENCE [LARGE SCALE GENOMIC DNA]</scope>
    <source>
        <strain evidence="4">CGMCC 4.578</strain>
    </source>
</reference>
<feature type="compositionally biased region" description="Basic and acidic residues" evidence="1">
    <location>
        <begin position="36"/>
        <end position="48"/>
    </location>
</feature>
<dbReference type="RefSeq" id="WP_090067570.1">
    <property type="nucleotide sequence ID" value="NZ_FOFT01000009.1"/>
</dbReference>
<keyword evidence="4" id="KW-1185">Reference proteome</keyword>
<dbReference type="Proteomes" id="UP000199028">
    <property type="component" value="Unassembled WGS sequence"/>
</dbReference>